<organism evidence="4 5">
    <name type="scientific">Loktanella salsilacus</name>
    <dbReference type="NCBI Taxonomy" id="195913"/>
    <lineage>
        <taxon>Bacteria</taxon>
        <taxon>Pseudomonadati</taxon>
        <taxon>Pseudomonadota</taxon>
        <taxon>Alphaproteobacteria</taxon>
        <taxon>Rhodobacterales</taxon>
        <taxon>Roseobacteraceae</taxon>
        <taxon>Loktanella</taxon>
    </lineage>
</organism>
<dbReference type="GeneID" id="97891834"/>
<evidence type="ECO:0000313" key="4">
    <source>
        <dbReference type="EMBL" id="SFL19400.1"/>
    </source>
</evidence>
<sequence>MGELTDKMKAAGNKAAGSVKEAIGDATDNERLEAEGKAQKAKGAVQDVTGTVKGALGDDI</sequence>
<name>A0A1I4FPY0_9RHOB</name>
<evidence type="ECO:0000256" key="2">
    <source>
        <dbReference type="SAM" id="MobiDB-lite"/>
    </source>
</evidence>
<dbReference type="RefSeq" id="WP_090189141.1">
    <property type="nucleotide sequence ID" value="NZ_CAXIDI010000023.1"/>
</dbReference>
<dbReference type="STRING" id="195913.SAMN04488004_1109"/>
<accession>A0A1I4FPY0</accession>
<proteinExistence type="inferred from homology"/>
<gene>
    <name evidence="4" type="ORF">SAMN04488004_1109</name>
</gene>
<evidence type="ECO:0000259" key="3">
    <source>
        <dbReference type="Pfam" id="PF05532"/>
    </source>
</evidence>
<feature type="domain" description="CsbD-like" evidence="3">
    <location>
        <begin position="6"/>
        <end position="56"/>
    </location>
</feature>
<dbReference type="SUPFAM" id="SSF69047">
    <property type="entry name" value="Hypothetical protein YjbJ"/>
    <property type="match status" value="1"/>
</dbReference>
<evidence type="ECO:0000313" key="5">
    <source>
        <dbReference type="Proteomes" id="UP000199550"/>
    </source>
</evidence>
<dbReference type="Pfam" id="PF05532">
    <property type="entry name" value="CsbD"/>
    <property type="match status" value="1"/>
</dbReference>
<dbReference type="Gene3D" id="1.10.1470.10">
    <property type="entry name" value="YjbJ"/>
    <property type="match status" value="1"/>
</dbReference>
<dbReference type="EMBL" id="FOTF01000010">
    <property type="protein sequence ID" value="SFL19400.1"/>
    <property type="molecule type" value="Genomic_DNA"/>
</dbReference>
<reference evidence="5" key="1">
    <citation type="submission" date="2016-10" db="EMBL/GenBank/DDBJ databases">
        <authorList>
            <person name="Varghese N."/>
            <person name="Submissions S."/>
        </authorList>
    </citation>
    <scope>NUCLEOTIDE SEQUENCE [LARGE SCALE GENOMIC DNA]</scope>
    <source>
        <strain evidence="5">DSM 16199</strain>
    </source>
</reference>
<dbReference type="Proteomes" id="UP000199550">
    <property type="component" value="Unassembled WGS sequence"/>
</dbReference>
<protein>
    <submittedName>
        <fullName evidence="4">Uncharacterized conserved protein YjbJ, UPF0337 family</fullName>
    </submittedName>
</protein>
<keyword evidence="5" id="KW-1185">Reference proteome</keyword>
<dbReference type="InterPro" id="IPR036629">
    <property type="entry name" value="YjbJ_sf"/>
</dbReference>
<dbReference type="OrthoDB" id="7226109at2"/>
<dbReference type="AlphaFoldDB" id="A0A1I4FPY0"/>
<feature type="region of interest" description="Disordered" evidence="2">
    <location>
        <begin position="1"/>
        <end position="26"/>
    </location>
</feature>
<evidence type="ECO:0000256" key="1">
    <source>
        <dbReference type="ARBA" id="ARBA00009129"/>
    </source>
</evidence>
<comment type="similarity">
    <text evidence="1">Belongs to the UPF0337 (CsbD) family.</text>
</comment>
<dbReference type="InterPro" id="IPR008462">
    <property type="entry name" value="CsbD"/>
</dbReference>